<dbReference type="Proteomes" id="UP001165064">
    <property type="component" value="Unassembled WGS sequence"/>
</dbReference>
<keyword evidence="2" id="KW-1185">Reference proteome</keyword>
<organism evidence="1 2">
    <name type="scientific">Ambrosiozyma monospora</name>
    <name type="common">Yeast</name>
    <name type="synonym">Endomycopsis monosporus</name>
    <dbReference type="NCBI Taxonomy" id="43982"/>
    <lineage>
        <taxon>Eukaryota</taxon>
        <taxon>Fungi</taxon>
        <taxon>Dikarya</taxon>
        <taxon>Ascomycota</taxon>
        <taxon>Saccharomycotina</taxon>
        <taxon>Pichiomycetes</taxon>
        <taxon>Pichiales</taxon>
        <taxon>Pichiaceae</taxon>
        <taxon>Ambrosiozyma</taxon>
    </lineage>
</organism>
<name>A0ACB5SZX0_AMBMO</name>
<reference evidence="1" key="1">
    <citation type="submission" date="2023-04" db="EMBL/GenBank/DDBJ databases">
        <title>Ambrosiozyma monospora NBRC 10751.</title>
        <authorList>
            <person name="Ichikawa N."/>
            <person name="Sato H."/>
            <person name="Tonouchi N."/>
        </authorList>
    </citation>
    <scope>NUCLEOTIDE SEQUENCE</scope>
    <source>
        <strain evidence="1">NBRC 10751</strain>
    </source>
</reference>
<evidence type="ECO:0000313" key="1">
    <source>
        <dbReference type="EMBL" id="GME77411.1"/>
    </source>
</evidence>
<evidence type="ECO:0000313" key="2">
    <source>
        <dbReference type="Proteomes" id="UP001165064"/>
    </source>
</evidence>
<accession>A0ACB5SZX0</accession>
<proteinExistence type="predicted"/>
<gene>
    <name evidence="1" type="ORF">Amon02_000302500</name>
</gene>
<dbReference type="EMBL" id="BSXS01001842">
    <property type="protein sequence ID" value="GME77411.1"/>
    <property type="molecule type" value="Genomic_DNA"/>
</dbReference>
<protein>
    <submittedName>
        <fullName evidence="1">Unnamed protein product</fullName>
    </submittedName>
</protein>
<sequence>MSNYSSQTVATLKEALKSRGLATNGVKADLIARLEEADKIEAVLDEEEEQEEPKEPAAKTEEQVTETKEPEEEKPQQEEPAVQNEQPQQQQQQPEQETATEKPATETANQPATEEKKTISPEELREAAITLLTTKIARSKKFNDEEEVRRLEGNLKRVEKFGVALDSALAKELGYKAPNSDKKFNKKNNYHNGNRHHGRNHKRFKGGRGDRRRRY</sequence>
<comment type="caution">
    <text evidence="1">The sequence shown here is derived from an EMBL/GenBank/DDBJ whole genome shotgun (WGS) entry which is preliminary data.</text>
</comment>